<dbReference type="OrthoDB" id="5587917at2759"/>
<evidence type="ECO:0000313" key="2">
    <source>
        <dbReference type="EMBL" id="KAF9733584.1"/>
    </source>
</evidence>
<protein>
    <recommendedName>
        <fullName evidence="1">B3/B4 tRNA-binding domain-containing protein</fullName>
    </recommendedName>
</protein>
<reference evidence="2" key="1">
    <citation type="journal article" date="2020" name="Mol. Plant Microbe Interact.">
        <title>Genome Sequence of the Biocontrol Agent Coniothyrium minitans strain Conio (IMI 134523).</title>
        <authorList>
            <person name="Patel D."/>
            <person name="Shittu T.A."/>
            <person name="Baroncelli R."/>
            <person name="Muthumeenakshi S."/>
            <person name="Osborne T.H."/>
            <person name="Janganan T.K."/>
            <person name="Sreenivasaprasad S."/>
        </authorList>
    </citation>
    <scope>NUCLEOTIDE SEQUENCE</scope>
    <source>
        <strain evidence="2">Conio</strain>
    </source>
</reference>
<dbReference type="GO" id="GO:0004826">
    <property type="term" value="F:phenylalanine-tRNA ligase activity"/>
    <property type="evidence" value="ECO:0007669"/>
    <property type="project" value="InterPro"/>
</dbReference>
<accession>A0A9P6KPG8</accession>
<dbReference type="SMART" id="SM00873">
    <property type="entry name" value="B3_4"/>
    <property type="match status" value="1"/>
</dbReference>
<sequence length="239" mass="26386">MSTLANPQKYLDNAHIALEVFQLRPDYRALLLVITNIPPAPSDAQSEALLQEAEASARATLAKTPVTDIPHVKAWRTAYTSFGAKPKKTPNSLEALTRRVEKGGLPRVNRLTDIYNAISVKHQIPLGGEDLDKYAGAPFLMRAKGDEKFEMKAGGKVVDEPPSKGEVVWCDEEGVTCRLWNWRQGPRTALTDETRNVLIIMDALDACSDERLDAAADELSRVLSGLSPEVEVRRRLLKG</sequence>
<evidence type="ECO:0000259" key="1">
    <source>
        <dbReference type="SMART" id="SM00873"/>
    </source>
</evidence>
<dbReference type="Pfam" id="PF03483">
    <property type="entry name" value="B3_4"/>
    <property type="match status" value="1"/>
</dbReference>
<dbReference type="SUPFAM" id="SSF56037">
    <property type="entry name" value="PheT/TilS domain"/>
    <property type="match status" value="1"/>
</dbReference>
<dbReference type="GO" id="GO:0003723">
    <property type="term" value="F:RNA binding"/>
    <property type="evidence" value="ECO:0007669"/>
    <property type="project" value="InterPro"/>
</dbReference>
<name>A0A9P6KPG8_9PLEO</name>
<feature type="domain" description="B3/B4 tRNA-binding" evidence="1">
    <location>
        <begin position="73"/>
        <end position="228"/>
    </location>
</feature>
<dbReference type="Gene3D" id="3.50.40.10">
    <property type="entry name" value="Phenylalanyl-trna Synthetase, Chain B, domain 3"/>
    <property type="match status" value="1"/>
</dbReference>
<dbReference type="Proteomes" id="UP000756921">
    <property type="component" value="Unassembled WGS sequence"/>
</dbReference>
<comment type="caution">
    <text evidence="2">The sequence shown here is derived from an EMBL/GenBank/DDBJ whole genome shotgun (WGS) entry which is preliminary data.</text>
</comment>
<dbReference type="AlphaFoldDB" id="A0A9P6KPG8"/>
<proteinExistence type="predicted"/>
<dbReference type="EMBL" id="WJXW01000008">
    <property type="protein sequence ID" value="KAF9733584.1"/>
    <property type="molecule type" value="Genomic_DNA"/>
</dbReference>
<gene>
    <name evidence="2" type="ORF">PMIN01_07927</name>
</gene>
<keyword evidence="3" id="KW-1185">Reference proteome</keyword>
<dbReference type="InterPro" id="IPR020825">
    <property type="entry name" value="Phe-tRNA_synthase-like_B3/B4"/>
</dbReference>
<organism evidence="2 3">
    <name type="scientific">Paraphaeosphaeria minitans</name>
    <dbReference type="NCBI Taxonomy" id="565426"/>
    <lineage>
        <taxon>Eukaryota</taxon>
        <taxon>Fungi</taxon>
        <taxon>Dikarya</taxon>
        <taxon>Ascomycota</taxon>
        <taxon>Pezizomycotina</taxon>
        <taxon>Dothideomycetes</taxon>
        <taxon>Pleosporomycetidae</taxon>
        <taxon>Pleosporales</taxon>
        <taxon>Massarineae</taxon>
        <taxon>Didymosphaeriaceae</taxon>
        <taxon>Paraphaeosphaeria</taxon>
    </lineage>
</organism>
<dbReference type="PANTHER" id="PTHR39209:SF2">
    <property type="entry name" value="CYTOPLASMIC PROTEIN"/>
    <property type="match status" value="1"/>
</dbReference>
<evidence type="ECO:0000313" key="3">
    <source>
        <dbReference type="Proteomes" id="UP000756921"/>
    </source>
</evidence>
<dbReference type="InterPro" id="IPR005146">
    <property type="entry name" value="B3/B4_tRNA-bd"/>
</dbReference>
<dbReference type="PANTHER" id="PTHR39209">
    <property type="match status" value="1"/>
</dbReference>